<dbReference type="InterPro" id="IPR029787">
    <property type="entry name" value="Nucleotide_cyclase"/>
</dbReference>
<dbReference type="InterPro" id="IPR013767">
    <property type="entry name" value="PAS_fold"/>
</dbReference>
<gene>
    <name evidence="5" type="ORF">NDR86_35575</name>
</gene>
<dbReference type="PROSITE" id="PS50113">
    <property type="entry name" value="PAC"/>
    <property type="match status" value="1"/>
</dbReference>
<organism evidence="5 6">
    <name type="scientific">Nocardia pulmonis</name>
    <dbReference type="NCBI Taxonomy" id="2951408"/>
    <lineage>
        <taxon>Bacteria</taxon>
        <taxon>Bacillati</taxon>
        <taxon>Actinomycetota</taxon>
        <taxon>Actinomycetes</taxon>
        <taxon>Mycobacteriales</taxon>
        <taxon>Nocardiaceae</taxon>
        <taxon>Nocardia</taxon>
    </lineage>
</organism>
<comment type="caution">
    <text evidence="5">The sequence shown here is derived from an EMBL/GenBank/DDBJ whole genome shotgun (WGS) entry which is preliminary data.</text>
</comment>
<evidence type="ECO:0000256" key="1">
    <source>
        <dbReference type="SAM" id="MobiDB-lite"/>
    </source>
</evidence>
<dbReference type="NCBIfam" id="TIGR00229">
    <property type="entry name" value="sensory_box"/>
    <property type="match status" value="2"/>
</dbReference>
<protein>
    <submittedName>
        <fullName evidence="5">Diguanylate cyclase</fullName>
        <ecNumber evidence="5">2.7.7.65</ecNumber>
    </submittedName>
</protein>
<dbReference type="CDD" id="cd01949">
    <property type="entry name" value="GGDEF"/>
    <property type="match status" value="1"/>
</dbReference>
<dbReference type="Gene3D" id="3.30.70.270">
    <property type="match status" value="1"/>
</dbReference>
<accession>A0A9X2EIE6</accession>
<dbReference type="InterPro" id="IPR000014">
    <property type="entry name" value="PAS"/>
</dbReference>
<evidence type="ECO:0000259" key="3">
    <source>
        <dbReference type="PROSITE" id="PS50113"/>
    </source>
</evidence>
<reference evidence="5" key="1">
    <citation type="submission" date="2022-06" db="EMBL/GenBank/DDBJ databases">
        <title>Novel species in genus nocardia.</title>
        <authorList>
            <person name="Li F."/>
        </authorList>
    </citation>
    <scope>NUCLEOTIDE SEQUENCE</scope>
    <source>
        <strain evidence="5">CDC141</strain>
    </source>
</reference>
<dbReference type="PROSITE" id="PS50887">
    <property type="entry name" value="GGDEF"/>
    <property type="match status" value="1"/>
</dbReference>
<dbReference type="InterPro" id="IPR043128">
    <property type="entry name" value="Rev_trsase/Diguanyl_cyclase"/>
</dbReference>
<sequence length="478" mass="52169">MTDPTMSALWSCNADPGMILWPLTKVTDDQGVHEVEWGDEADGAVDAEQLAQRYRTLVEHSPDGVVVHERGVVVYANPAMMRLLAADSVDRIIGRPVTWFVHPSSVPDMLERLDHLQATGDASDPTEMILRRCDGALVEVETVSALTVWRGRMAYQVVVHDLTAQRRAEAAQRRAEQHFATVVAQLEEGVVVTDRYGRIESINPAAKRIFGRDDEDLVGLSIETLAVALLDANAQPLPPARHPITRTLATGETITRFVFGIDRPDGQRRWLSASSRLLNPDDPTSSAVSSFNDITESRASRRQLEYQATHDPLTGLANRSLVLSRLAAALGSEEQPVSTVLFIDLDGFKSINDTLGHAVGDTVLQIVAQRLQRGLRPDDVVGRIGGDEFLMLLSGRVLPVDLDGLVNGLRAAMAEPIIARGHRIQVEASIGVTRLRPGDTRSPEAVLHDADLAMYRAKPAPHREGGALGRRPNSTHAS</sequence>
<dbReference type="AlphaFoldDB" id="A0A9X2EIE6"/>
<dbReference type="EC" id="2.7.7.65" evidence="5"/>
<dbReference type="NCBIfam" id="TIGR00254">
    <property type="entry name" value="GGDEF"/>
    <property type="match status" value="1"/>
</dbReference>
<keyword evidence="5" id="KW-0548">Nucleotidyltransferase</keyword>
<dbReference type="SMART" id="SM00091">
    <property type="entry name" value="PAS"/>
    <property type="match status" value="2"/>
</dbReference>
<dbReference type="SUPFAM" id="SSF55073">
    <property type="entry name" value="Nucleotide cyclase"/>
    <property type="match status" value="1"/>
</dbReference>
<evidence type="ECO:0000313" key="6">
    <source>
        <dbReference type="Proteomes" id="UP001139157"/>
    </source>
</evidence>
<evidence type="ECO:0000259" key="4">
    <source>
        <dbReference type="PROSITE" id="PS50887"/>
    </source>
</evidence>
<dbReference type="Pfam" id="PF00989">
    <property type="entry name" value="PAS"/>
    <property type="match status" value="1"/>
</dbReference>
<dbReference type="CDD" id="cd00130">
    <property type="entry name" value="PAS"/>
    <property type="match status" value="2"/>
</dbReference>
<dbReference type="EMBL" id="JAMRXG010000027">
    <property type="protein sequence ID" value="MCM6778813.1"/>
    <property type="molecule type" value="Genomic_DNA"/>
</dbReference>
<dbReference type="InterPro" id="IPR052155">
    <property type="entry name" value="Biofilm_reg_signaling"/>
</dbReference>
<keyword evidence="6" id="KW-1185">Reference proteome</keyword>
<feature type="domain" description="PAC" evidence="3">
    <location>
        <begin position="255"/>
        <end position="306"/>
    </location>
</feature>
<dbReference type="PANTHER" id="PTHR44757">
    <property type="entry name" value="DIGUANYLATE CYCLASE DGCP"/>
    <property type="match status" value="1"/>
</dbReference>
<proteinExistence type="predicted"/>
<name>A0A9X2EIE6_9NOCA</name>
<feature type="domain" description="PAS" evidence="2">
    <location>
        <begin position="175"/>
        <end position="219"/>
    </location>
</feature>
<dbReference type="PROSITE" id="PS50112">
    <property type="entry name" value="PAS"/>
    <property type="match status" value="1"/>
</dbReference>
<dbReference type="GO" id="GO:0006355">
    <property type="term" value="P:regulation of DNA-templated transcription"/>
    <property type="evidence" value="ECO:0007669"/>
    <property type="project" value="InterPro"/>
</dbReference>
<dbReference type="Pfam" id="PF13426">
    <property type="entry name" value="PAS_9"/>
    <property type="match status" value="1"/>
</dbReference>
<dbReference type="Proteomes" id="UP001139157">
    <property type="component" value="Unassembled WGS sequence"/>
</dbReference>
<keyword evidence="5" id="KW-0808">Transferase</keyword>
<feature type="domain" description="GGDEF" evidence="4">
    <location>
        <begin position="336"/>
        <end position="471"/>
    </location>
</feature>
<dbReference type="Gene3D" id="3.30.450.20">
    <property type="entry name" value="PAS domain"/>
    <property type="match status" value="2"/>
</dbReference>
<dbReference type="GO" id="GO:0052621">
    <property type="term" value="F:diguanylate cyclase activity"/>
    <property type="evidence" value="ECO:0007669"/>
    <property type="project" value="UniProtKB-EC"/>
</dbReference>
<dbReference type="SMART" id="SM00267">
    <property type="entry name" value="GGDEF"/>
    <property type="match status" value="1"/>
</dbReference>
<dbReference type="PANTHER" id="PTHR44757:SF2">
    <property type="entry name" value="BIOFILM ARCHITECTURE MAINTENANCE PROTEIN MBAA"/>
    <property type="match status" value="1"/>
</dbReference>
<dbReference type="InterPro" id="IPR000700">
    <property type="entry name" value="PAS-assoc_C"/>
</dbReference>
<dbReference type="InterPro" id="IPR035965">
    <property type="entry name" value="PAS-like_dom_sf"/>
</dbReference>
<dbReference type="Pfam" id="PF00990">
    <property type="entry name" value="GGDEF"/>
    <property type="match status" value="1"/>
</dbReference>
<dbReference type="SUPFAM" id="SSF55785">
    <property type="entry name" value="PYP-like sensor domain (PAS domain)"/>
    <property type="match status" value="2"/>
</dbReference>
<dbReference type="RefSeq" id="WP_251918448.1">
    <property type="nucleotide sequence ID" value="NZ_JAMRXG010000027.1"/>
</dbReference>
<evidence type="ECO:0000313" key="5">
    <source>
        <dbReference type="EMBL" id="MCM6778813.1"/>
    </source>
</evidence>
<evidence type="ECO:0000259" key="2">
    <source>
        <dbReference type="PROSITE" id="PS50112"/>
    </source>
</evidence>
<feature type="region of interest" description="Disordered" evidence="1">
    <location>
        <begin position="458"/>
        <end position="478"/>
    </location>
</feature>
<dbReference type="InterPro" id="IPR000160">
    <property type="entry name" value="GGDEF_dom"/>
</dbReference>